<evidence type="ECO:0000256" key="1">
    <source>
        <dbReference type="SAM" id="SignalP"/>
    </source>
</evidence>
<dbReference type="KEGG" id="asq:AVL57_01535"/>
<dbReference type="GeneID" id="83256341"/>
<reference evidence="2 4" key="1">
    <citation type="submission" date="2015-12" db="EMBL/GenBank/DDBJ databases">
        <title>Intraspecies pangenome expansion in the marine bacterium Alteromonas.</title>
        <authorList>
            <person name="Lopez-Perez M."/>
            <person name="Rodriguez-Valera F."/>
        </authorList>
    </citation>
    <scope>NUCLEOTIDE SEQUENCE [LARGE SCALE GENOMIC DNA]</scope>
    <source>
        <strain evidence="2 4">LMG 21861</strain>
    </source>
</reference>
<feature type="chain" id="PRO_5043476920" description="Porin" evidence="1">
    <location>
        <begin position="25"/>
        <end position="397"/>
    </location>
</feature>
<protein>
    <recommendedName>
        <fullName evidence="6">Porin</fullName>
    </recommendedName>
</protein>
<dbReference type="AlphaFoldDB" id="A0AAW7YZL2"/>
<dbReference type="SUPFAM" id="SSF56935">
    <property type="entry name" value="Porins"/>
    <property type="match status" value="1"/>
</dbReference>
<feature type="signal peptide" evidence="1">
    <location>
        <begin position="1"/>
        <end position="24"/>
    </location>
</feature>
<keyword evidence="4" id="KW-1185">Reference proteome</keyword>
<dbReference type="RefSeq" id="WP_057794947.1">
    <property type="nucleotide sequence ID" value="NZ_CANLMS010000004.1"/>
</dbReference>
<dbReference type="EMBL" id="JAUOQI010000005">
    <property type="protein sequence ID" value="MDO6577641.1"/>
    <property type="molecule type" value="Genomic_DNA"/>
</dbReference>
<accession>A0AAW7YZL2</accession>
<dbReference type="Proteomes" id="UP001170717">
    <property type="component" value="Unassembled WGS sequence"/>
</dbReference>
<keyword evidence="1" id="KW-0732">Signal</keyword>
<name>A0AAW7YZL2_9ALTE</name>
<proteinExistence type="predicted"/>
<evidence type="ECO:0000313" key="3">
    <source>
        <dbReference type="EMBL" id="MDO6577641.1"/>
    </source>
</evidence>
<reference evidence="3" key="2">
    <citation type="submission" date="2023-07" db="EMBL/GenBank/DDBJ databases">
        <title>Genome content predicts the carbon catabolic preferences of heterotrophic bacteria.</title>
        <authorList>
            <person name="Gralka M."/>
        </authorList>
    </citation>
    <scope>NUCLEOTIDE SEQUENCE</scope>
    <source>
        <strain evidence="3">F2M12</strain>
    </source>
</reference>
<dbReference type="EMBL" id="CP013926">
    <property type="protein sequence ID" value="AMJ72775.1"/>
    <property type="molecule type" value="Genomic_DNA"/>
</dbReference>
<organism evidence="3 5">
    <name type="scientific">Alteromonas stellipolaris</name>
    <dbReference type="NCBI Taxonomy" id="233316"/>
    <lineage>
        <taxon>Bacteria</taxon>
        <taxon>Pseudomonadati</taxon>
        <taxon>Pseudomonadota</taxon>
        <taxon>Gammaproteobacteria</taxon>
        <taxon>Alteromonadales</taxon>
        <taxon>Alteromonadaceae</taxon>
        <taxon>Alteromonas/Salinimonas group</taxon>
        <taxon>Alteromonas</taxon>
    </lineage>
</organism>
<dbReference type="Proteomes" id="UP000056750">
    <property type="component" value="Chromosome"/>
</dbReference>
<gene>
    <name evidence="2" type="ORF">AVL57_01535</name>
    <name evidence="3" type="ORF">Q4527_09560</name>
</gene>
<evidence type="ECO:0000313" key="5">
    <source>
        <dbReference type="Proteomes" id="UP001170717"/>
    </source>
</evidence>
<evidence type="ECO:0000313" key="4">
    <source>
        <dbReference type="Proteomes" id="UP000056750"/>
    </source>
</evidence>
<evidence type="ECO:0000313" key="2">
    <source>
        <dbReference type="EMBL" id="AMJ72775.1"/>
    </source>
</evidence>
<evidence type="ECO:0008006" key="6">
    <source>
        <dbReference type="Google" id="ProtNLM"/>
    </source>
</evidence>
<sequence>MNKQVFVWFLRAVLLTAPSSMVMAQEEPKFSWHGYIAQGLTQSIDSDFITEDNNITGELSEVGINGHYRLNSNLSVAGQVVYLDAGNRFEKGTRLDYLFVDWTIPDVAGWQAQVHIGRFKNTHWLYSVTRDVPQTRDTTVLPQSIYFDGFRDIALGSDGLQAKFKKYSTDNIWEVNWSYGRSPLNDAQRDFFLGDDAQGKIEQDFVHQASAFWQPATMAWRVGLSWLESDFGYTAAQEDNRLDGGANIRRFMFSMQYFSEKWQFSSELVRELQEYNGLFAPDYVDRITGEGGFVQFRYLFNNRFSGLIGYDTYVNNSNDPNGEDLEISTGGLVPSYFGYMDTVTVGARWDISPGWRLQAEHHWVDGAARVVSLLDPSIRDHSQEHWRMWSVQLMYWF</sequence>